<dbReference type="Proteomes" id="UP001203945">
    <property type="component" value="Unassembled WGS sequence"/>
</dbReference>
<reference evidence="1 2" key="1">
    <citation type="submission" date="2022-03" db="EMBL/GenBank/DDBJ databases">
        <authorList>
            <person name="He Y."/>
        </authorList>
    </citation>
    <scope>NUCLEOTIDE SEQUENCE [LARGE SCALE GENOMIC DNA]</scope>
    <source>
        <strain evidence="1 2">TK19116</strain>
    </source>
</reference>
<evidence type="ECO:0000313" key="2">
    <source>
        <dbReference type="Proteomes" id="UP001203945"/>
    </source>
</evidence>
<dbReference type="Pfam" id="PF05930">
    <property type="entry name" value="Phage_AlpA"/>
    <property type="match status" value="1"/>
</dbReference>
<proteinExistence type="predicted"/>
<dbReference type="EMBL" id="JAKZEU010000006">
    <property type="protein sequence ID" value="MCQ0971787.1"/>
    <property type="molecule type" value="Genomic_DNA"/>
</dbReference>
<evidence type="ECO:0000313" key="1">
    <source>
        <dbReference type="EMBL" id="MCQ0971787.1"/>
    </source>
</evidence>
<protein>
    <submittedName>
        <fullName evidence="1">AlpA family phage regulatory protein</fullName>
    </submittedName>
</protein>
<dbReference type="InterPro" id="IPR010260">
    <property type="entry name" value="AlpA"/>
</dbReference>
<gene>
    <name evidence="1" type="ORF">MLD63_15295</name>
</gene>
<keyword evidence="2" id="KW-1185">Reference proteome</keyword>
<organism evidence="1 2">
    <name type="scientific">Paracoccus albicereus</name>
    <dbReference type="NCBI Taxonomy" id="2922394"/>
    <lineage>
        <taxon>Bacteria</taxon>
        <taxon>Pseudomonadati</taxon>
        <taxon>Pseudomonadota</taxon>
        <taxon>Alphaproteobacteria</taxon>
        <taxon>Rhodobacterales</taxon>
        <taxon>Paracoccaceae</taxon>
        <taxon>Paracoccus</taxon>
    </lineage>
</organism>
<name>A0ABT1MTX6_9RHOB</name>
<accession>A0ABT1MTX6</accession>
<comment type="caution">
    <text evidence="1">The sequence shown here is derived from an EMBL/GenBank/DDBJ whole genome shotgun (WGS) entry which is preliminary data.</text>
</comment>
<dbReference type="RefSeq" id="WP_255330797.1">
    <property type="nucleotide sequence ID" value="NZ_JAKZEU010000006.1"/>
</dbReference>
<sequence>MTKDTRFAGDDLRLINKNELCKILSASEASVDRWLRSDPSFPQPRRLGPGSIRWVRGEVTGFIKQLAKVEYADHAFSSDLG</sequence>